<dbReference type="PANTHER" id="PTHR46484">
    <property type="entry name" value="SI:CH211-171H4.5-RELATED"/>
    <property type="match status" value="1"/>
</dbReference>
<evidence type="ECO:0000256" key="2">
    <source>
        <dbReference type="ARBA" id="ARBA00023136"/>
    </source>
</evidence>
<accession>A0A8S4BNW4</accession>
<feature type="region of interest" description="Disordered" evidence="4">
    <location>
        <begin position="1302"/>
        <end position="1333"/>
    </location>
</feature>
<dbReference type="OrthoDB" id="10039395at2759"/>
<keyword evidence="9" id="KW-1185">Reference proteome</keyword>
<dbReference type="Pfam" id="PF08205">
    <property type="entry name" value="C2-set_2"/>
    <property type="match status" value="1"/>
</dbReference>
<dbReference type="InterPro" id="IPR036179">
    <property type="entry name" value="Ig-like_dom_sf"/>
</dbReference>
<comment type="caution">
    <text evidence="8">The sequence shown here is derived from an EMBL/GenBank/DDBJ whole genome shotgun (WGS) entry which is preliminary data.</text>
</comment>
<protein>
    <submittedName>
        <fullName evidence="8">(Atlantic silverside) hypothetical protein</fullName>
    </submittedName>
</protein>
<dbReference type="InterPro" id="IPR013162">
    <property type="entry name" value="CD80_C2-set"/>
</dbReference>
<dbReference type="SMART" id="SM00409">
    <property type="entry name" value="IG"/>
    <property type="match status" value="7"/>
</dbReference>
<feature type="region of interest" description="Disordered" evidence="4">
    <location>
        <begin position="294"/>
        <end position="340"/>
    </location>
</feature>
<evidence type="ECO:0000256" key="4">
    <source>
        <dbReference type="SAM" id="MobiDB-lite"/>
    </source>
</evidence>
<keyword evidence="3" id="KW-1015">Disulfide bond</keyword>
<feature type="domain" description="Ig-like" evidence="7">
    <location>
        <begin position="1121"/>
        <end position="1212"/>
    </location>
</feature>
<feature type="domain" description="Ig-like" evidence="7">
    <location>
        <begin position="889"/>
        <end position="983"/>
    </location>
</feature>
<keyword evidence="6" id="KW-0732">Signal</keyword>
<evidence type="ECO:0000259" key="7">
    <source>
        <dbReference type="PROSITE" id="PS50835"/>
    </source>
</evidence>
<dbReference type="InterPro" id="IPR003599">
    <property type="entry name" value="Ig_sub"/>
</dbReference>
<name>A0A8S4BNW4_9TELE</name>
<evidence type="ECO:0000256" key="5">
    <source>
        <dbReference type="SAM" id="Phobius"/>
    </source>
</evidence>
<evidence type="ECO:0000313" key="9">
    <source>
        <dbReference type="Proteomes" id="UP000677803"/>
    </source>
</evidence>
<comment type="subcellular location">
    <subcellularLocation>
        <location evidence="1">Membrane</location>
        <topology evidence="1">Single-pass membrane protein</topology>
    </subcellularLocation>
</comment>
<evidence type="ECO:0000256" key="6">
    <source>
        <dbReference type="SAM" id="SignalP"/>
    </source>
</evidence>
<dbReference type="SUPFAM" id="SSF48726">
    <property type="entry name" value="Immunoglobulin"/>
    <property type="match status" value="8"/>
</dbReference>
<dbReference type="Gene3D" id="2.60.40.10">
    <property type="entry name" value="Immunoglobulins"/>
    <property type="match status" value="10"/>
</dbReference>
<feature type="signal peptide" evidence="6">
    <location>
        <begin position="1"/>
        <end position="22"/>
    </location>
</feature>
<gene>
    <name evidence="8" type="ORF">MMEN_LOCUS19766</name>
</gene>
<feature type="chain" id="PRO_5035830849" evidence="6">
    <location>
        <begin position="23"/>
        <end position="1333"/>
    </location>
</feature>
<dbReference type="InterPro" id="IPR013783">
    <property type="entry name" value="Ig-like_fold"/>
</dbReference>
<sequence length="1333" mass="150073">MDKQRNMITFCLLMAAISSTLSTGEWKASVVQNLEALVTSCVVVPCSFSHPDGILSKSQLRGIWHVSDKRDNIVYHEDQTRILDKFKGRTKLLGRLDENNCTLELTEVKDHDTGPYCFRIEYAKTNEPTKQKFSFIEDCVHFQMTYDPPKPELSSSKKPIQGKPFTVTCSVQHTCPSHVPKLTWSKGSTPDDVFEKEIDMKHGVWRTESVLTFIPEENDDHTDLSCTAEFFGGTKSAATIPLHIKRTQNYYHIIIPVSVAAGTAAIFGLLCIVMMKKYKNRIVELQRRDGRSSMWSRFSKRPRRDVPDPREKPSHLNSKSCGEQKVSKPRLPSPKSQHKAYNYNEDCDGDDYVNTADLNVKDKWKKRYVFCGSSTWHVHLPSNIEGLVGSCLVIPCSFDYTSYPPENPNRVVWYQYVSRGYPLVYDRWDPNNVISKFMGKAVLLDHGYGKTCSLKINPVTWSHHREKIYPWVDPEHVGKRTYRFFDKTVTIEVVDRAKVPEIVITGEMKVGNSVTVQCSAEHTCSINPPILSLNIPLRNHHQRQSDRSDGTSTTILTTTFVIERDHQTVECSARHPGSLFPLSITTVSKEFLEGIASKVTCTASYTCPRNMPTFTWNYGSMPISTSTTQVSGNTVLWKTSSTLTFTSSASDHGRSLTCYAQFSGAQKQQTSITLNVKRNMHSLGWSFSTPRIITGLKGSCIVIPCKFSYANSQPQGLQVIWYLYQSRGYPSVFNQRERNVVSKYHGITSAAGSVANGNCSLKITTCHTTWINSTHGHDYSFYEKTTQLRVLDHPQEPQLRIIGIPRVGQKSTVSCSVRHACIFDPPSLTLHNIVGTDFFKDSIISDGIWERTVERTWIAEEKNKNVKCTVRYPGGQQASSELILNVECPHEDIKMVEPPGQMMEGVAKSVICSVSYKCKKNTPTIVWNYDGMPSSLTTKAISSNTYMTESNVTFIGSMDDNGKYLNCTATFSIGSTSDSAKLDIKKYEKPVEEDDLETHQSDTFQVLAADVPFRFSALTRSCVVIPCSFRDTGDEPMSRGMWSKKNGGLVFHNGRSYILDHFKDRTRLLGDLNEGNCSLEIDDIKPFDNGPFCFHAEKGQDKYKFNNSCVFIVMKASPDKPVMTTVPTEVDAGSTVKVSCSVSHTCSSHPPVFSWSVPYTTSEVSDVSLSRGIWQRMSTISFTVPGGDGHKNLTCTATFWREKQQANTVSFTVKGTLMHQWRSSAPVAIPVSLLLLVLIIIAAALGVFIWRKRRNHQAEREKPSRPEKRATRDKIGWKNDRYQDNVADYSVSYLNNTVTCETRAPKQRFPSPKEKKRRPPPATPEDGNVYGNM</sequence>
<dbReference type="Proteomes" id="UP000677803">
    <property type="component" value="Unassembled WGS sequence"/>
</dbReference>
<feature type="compositionally biased region" description="Basic and acidic residues" evidence="4">
    <location>
        <begin position="304"/>
        <end position="314"/>
    </location>
</feature>
<keyword evidence="5" id="KW-1133">Transmembrane helix</keyword>
<organism evidence="8 9">
    <name type="scientific">Menidia menidia</name>
    <name type="common">Atlantic silverside</name>
    <dbReference type="NCBI Taxonomy" id="238744"/>
    <lineage>
        <taxon>Eukaryota</taxon>
        <taxon>Metazoa</taxon>
        <taxon>Chordata</taxon>
        <taxon>Craniata</taxon>
        <taxon>Vertebrata</taxon>
        <taxon>Euteleostomi</taxon>
        <taxon>Actinopterygii</taxon>
        <taxon>Neopterygii</taxon>
        <taxon>Teleostei</taxon>
        <taxon>Neoteleostei</taxon>
        <taxon>Acanthomorphata</taxon>
        <taxon>Ovalentaria</taxon>
        <taxon>Atherinomorphae</taxon>
        <taxon>Atheriniformes</taxon>
        <taxon>Atherinopsidae</taxon>
        <taxon>Menidiinae</taxon>
        <taxon>Menidia</taxon>
    </lineage>
</organism>
<feature type="domain" description="Ig-like" evidence="7">
    <location>
        <begin position="581"/>
        <end position="673"/>
    </location>
</feature>
<feature type="transmembrane region" description="Helical" evidence="5">
    <location>
        <begin position="1227"/>
        <end position="1250"/>
    </location>
</feature>
<feature type="region of interest" description="Disordered" evidence="4">
    <location>
        <begin position="1256"/>
        <end position="1276"/>
    </location>
</feature>
<keyword evidence="2 5" id="KW-0472">Membrane</keyword>
<dbReference type="GO" id="GO:0016020">
    <property type="term" value="C:membrane"/>
    <property type="evidence" value="ECO:0007669"/>
    <property type="project" value="UniProtKB-SubCell"/>
</dbReference>
<dbReference type="PANTHER" id="PTHR46484:SF7">
    <property type="entry name" value="MYELIN-ASSOCIATED GLYCOPROTEIN-LIKE-RELATED"/>
    <property type="match status" value="1"/>
</dbReference>
<evidence type="ECO:0000256" key="1">
    <source>
        <dbReference type="ARBA" id="ARBA00004167"/>
    </source>
</evidence>
<feature type="domain" description="Ig-like" evidence="7">
    <location>
        <begin position="151"/>
        <end position="241"/>
    </location>
</feature>
<keyword evidence="5" id="KW-0812">Transmembrane</keyword>
<dbReference type="InterPro" id="IPR007110">
    <property type="entry name" value="Ig-like_dom"/>
</dbReference>
<feature type="transmembrane region" description="Helical" evidence="5">
    <location>
        <begin position="250"/>
        <end position="273"/>
    </location>
</feature>
<dbReference type="EMBL" id="CAJRST010038888">
    <property type="protein sequence ID" value="CAG6015717.1"/>
    <property type="molecule type" value="Genomic_DNA"/>
</dbReference>
<reference evidence="8" key="1">
    <citation type="submission" date="2021-05" db="EMBL/GenBank/DDBJ databases">
        <authorList>
            <person name="Tigano A."/>
        </authorList>
    </citation>
    <scope>NUCLEOTIDE SEQUENCE</scope>
</reference>
<dbReference type="PROSITE" id="PS50835">
    <property type="entry name" value="IG_LIKE"/>
    <property type="match status" value="4"/>
</dbReference>
<evidence type="ECO:0000256" key="3">
    <source>
        <dbReference type="ARBA" id="ARBA00023157"/>
    </source>
</evidence>
<evidence type="ECO:0000313" key="8">
    <source>
        <dbReference type="EMBL" id="CAG6015717.1"/>
    </source>
</evidence>
<proteinExistence type="predicted"/>